<dbReference type="InterPro" id="IPR051376">
    <property type="entry name" value="CWC25_splicing_factor"/>
</dbReference>
<comment type="similarity">
    <text evidence="1">Belongs to the CWC25 family.</text>
</comment>
<dbReference type="Proteomes" id="UP001222027">
    <property type="component" value="Unassembled WGS sequence"/>
</dbReference>
<dbReference type="PANTHER" id="PTHR16196">
    <property type="entry name" value="CELL CYCLE CONTROL PROTEIN CWF25"/>
    <property type="match status" value="1"/>
</dbReference>
<feature type="region of interest" description="Disordered" evidence="2">
    <location>
        <begin position="1"/>
        <end position="20"/>
    </location>
</feature>
<dbReference type="EMBL" id="JAQQAF010000009">
    <property type="protein sequence ID" value="KAJ8461775.1"/>
    <property type="molecule type" value="Genomic_DNA"/>
</dbReference>
<organism evidence="3 4">
    <name type="scientific">Ensete ventricosum</name>
    <name type="common">Abyssinian banana</name>
    <name type="synonym">Musa ensete</name>
    <dbReference type="NCBI Taxonomy" id="4639"/>
    <lineage>
        <taxon>Eukaryota</taxon>
        <taxon>Viridiplantae</taxon>
        <taxon>Streptophyta</taxon>
        <taxon>Embryophyta</taxon>
        <taxon>Tracheophyta</taxon>
        <taxon>Spermatophyta</taxon>
        <taxon>Magnoliopsida</taxon>
        <taxon>Liliopsida</taxon>
        <taxon>Zingiberales</taxon>
        <taxon>Musaceae</taxon>
        <taxon>Ensete</taxon>
    </lineage>
</organism>
<evidence type="ECO:0000313" key="3">
    <source>
        <dbReference type="EMBL" id="KAJ8461775.1"/>
    </source>
</evidence>
<dbReference type="GO" id="GO:0005684">
    <property type="term" value="C:U2-type spliceosomal complex"/>
    <property type="evidence" value="ECO:0007669"/>
    <property type="project" value="TreeGrafter"/>
</dbReference>
<evidence type="ECO:0000256" key="2">
    <source>
        <dbReference type="SAM" id="MobiDB-lite"/>
    </source>
</evidence>
<gene>
    <name evidence="3" type="ORF">OPV22_034701</name>
</gene>
<feature type="compositionally biased region" description="Basic and acidic residues" evidence="2">
    <location>
        <begin position="10"/>
        <end position="20"/>
    </location>
</feature>
<evidence type="ECO:0000256" key="1">
    <source>
        <dbReference type="ARBA" id="ARBA00006695"/>
    </source>
</evidence>
<evidence type="ECO:0000313" key="4">
    <source>
        <dbReference type="Proteomes" id="UP001222027"/>
    </source>
</evidence>
<dbReference type="AlphaFoldDB" id="A0AAV8Q3J7"/>
<name>A0AAV8Q3J7_ENSVE</name>
<dbReference type="GO" id="GO:0000398">
    <property type="term" value="P:mRNA splicing, via spliceosome"/>
    <property type="evidence" value="ECO:0007669"/>
    <property type="project" value="TreeGrafter"/>
</dbReference>
<comment type="caution">
    <text evidence="3">The sequence shown here is derived from an EMBL/GenBank/DDBJ whole genome shotgun (WGS) entry which is preliminary data.</text>
</comment>
<proteinExistence type="inferred from homology"/>
<accession>A0AAV8Q3J7</accession>
<keyword evidence="4" id="KW-1185">Reference proteome</keyword>
<reference evidence="3 4" key="1">
    <citation type="submission" date="2022-12" db="EMBL/GenBank/DDBJ databases">
        <title>Chromosome-scale assembly of the Ensete ventricosum genome.</title>
        <authorList>
            <person name="Dussert Y."/>
            <person name="Stocks J."/>
            <person name="Wendawek A."/>
            <person name="Woldeyes F."/>
            <person name="Nichols R.A."/>
            <person name="Borrell J.S."/>
        </authorList>
    </citation>
    <scope>NUCLEOTIDE SEQUENCE [LARGE SCALE GENOMIC DNA]</scope>
    <source>
        <strain evidence="4">cv. Maze</strain>
        <tissue evidence="3">Seeds</tissue>
    </source>
</reference>
<protein>
    <submittedName>
        <fullName evidence="3">Uncharacterized protein</fullName>
    </submittedName>
</protein>
<sequence>MAQRQGMPHGKVEEKHDARRRKLQDLQKQIHDERDKFDFRLLQEQAGLVPIPNVPISVSFIHSSRRLLLLPARGEQIGAPRNRRG</sequence>
<dbReference type="PANTHER" id="PTHR16196:SF0">
    <property type="entry name" value="PRE-MRNA-SPLICING FACTOR CWC25 HOMOLOG"/>
    <property type="match status" value="1"/>
</dbReference>